<evidence type="ECO:0008006" key="4">
    <source>
        <dbReference type="Google" id="ProtNLM"/>
    </source>
</evidence>
<evidence type="ECO:0000313" key="2">
    <source>
        <dbReference type="EMBL" id="MBD7968092.1"/>
    </source>
</evidence>
<keyword evidence="1" id="KW-1133">Transmembrane helix</keyword>
<name>A0ABR8SX58_9BACL</name>
<feature type="transmembrane region" description="Helical" evidence="1">
    <location>
        <begin position="106"/>
        <end position="125"/>
    </location>
</feature>
<dbReference type="Proteomes" id="UP000608071">
    <property type="component" value="Unassembled WGS sequence"/>
</dbReference>
<keyword evidence="1" id="KW-0472">Membrane</keyword>
<organism evidence="2 3">
    <name type="scientific">Paenibacillus gallinarum</name>
    <dbReference type="NCBI Taxonomy" id="2762232"/>
    <lineage>
        <taxon>Bacteria</taxon>
        <taxon>Bacillati</taxon>
        <taxon>Bacillota</taxon>
        <taxon>Bacilli</taxon>
        <taxon>Bacillales</taxon>
        <taxon>Paenibacillaceae</taxon>
        <taxon>Paenibacillus</taxon>
    </lineage>
</organism>
<keyword evidence="1" id="KW-0812">Transmembrane</keyword>
<sequence length="163" mass="18714">MNNQNKDRFTAYIKGTLTQAEREEIEQQLLTDEEALASYLMSLQLLNQYEGLAHQNNNEMFTFPDIQSQTAFTKRIMKQVDSAVRREERKKKSGSLSWQHLLSHKMIHYTVAASITVIFISTGVFDRLAPGNIYKTETQATPPYSEIMVKKATGWLDTLKPKP</sequence>
<evidence type="ECO:0000313" key="3">
    <source>
        <dbReference type="Proteomes" id="UP000608071"/>
    </source>
</evidence>
<accession>A0ABR8SX58</accession>
<keyword evidence="3" id="KW-1185">Reference proteome</keyword>
<evidence type="ECO:0000256" key="1">
    <source>
        <dbReference type="SAM" id="Phobius"/>
    </source>
</evidence>
<protein>
    <recommendedName>
        <fullName evidence="4">Transmembrane anti-sigma factor</fullName>
    </recommendedName>
</protein>
<dbReference type="EMBL" id="JACSQL010000002">
    <property type="protein sequence ID" value="MBD7968092.1"/>
    <property type="molecule type" value="Genomic_DNA"/>
</dbReference>
<comment type="caution">
    <text evidence="2">The sequence shown here is derived from an EMBL/GenBank/DDBJ whole genome shotgun (WGS) entry which is preliminary data.</text>
</comment>
<dbReference type="RefSeq" id="WP_191799290.1">
    <property type="nucleotide sequence ID" value="NZ_JACSQL010000002.1"/>
</dbReference>
<proteinExistence type="predicted"/>
<reference evidence="2 3" key="1">
    <citation type="submission" date="2020-08" db="EMBL/GenBank/DDBJ databases">
        <title>A Genomic Blueprint of the Chicken Gut Microbiome.</title>
        <authorList>
            <person name="Gilroy R."/>
            <person name="Ravi A."/>
            <person name="Getino M."/>
            <person name="Pursley I."/>
            <person name="Horton D.L."/>
            <person name="Alikhan N.-F."/>
            <person name="Baker D."/>
            <person name="Gharbi K."/>
            <person name="Hall N."/>
            <person name="Watson M."/>
            <person name="Adriaenssens E.M."/>
            <person name="Foster-Nyarko E."/>
            <person name="Jarju S."/>
            <person name="Secka A."/>
            <person name="Antonio M."/>
            <person name="Oren A."/>
            <person name="Chaudhuri R."/>
            <person name="La Ragione R.M."/>
            <person name="Hildebrand F."/>
            <person name="Pallen M.J."/>
        </authorList>
    </citation>
    <scope>NUCLEOTIDE SEQUENCE [LARGE SCALE GENOMIC DNA]</scope>
    <source>
        <strain evidence="2 3">Sa2BVA9</strain>
    </source>
</reference>
<gene>
    <name evidence="2" type="ORF">H9647_08445</name>
</gene>